<evidence type="ECO:0000313" key="3">
    <source>
        <dbReference type="Proteomes" id="UP000054270"/>
    </source>
</evidence>
<keyword evidence="1" id="KW-1133">Transmembrane helix</keyword>
<sequence>MGTTVATHAGVSGGFICHPHIAYRPRRGAPPIFLAMLTLPFLCSVVRLLLIGSFLFFLSLLLPLIWFSSLLFIAIEFYIHLLNNISRSQALDITAHTTFLFYYLRSQTMGGVYFRFRFGHPKLLWTAFLPL</sequence>
<dbReference type="EMBL" id="KN817522">
    <property type="protein sequence ID" value="KJA28013.1"/>
    <property type="molecule type" value="Genomic_DNA"/>
</dbReference>
<feature type="transmembrane region" description="Helical" evidence="1">
    <location>
        <begin position="32"/>
        <end position="50"/>
    </location>
</feature>
<accession>A0A0D2MVK3</accession>
<keyword evidence="1" id="KW-0812">Transmembrane</keyword>
<feature type="transmembrane region" description="Helical" evidence="1">
    <location>
        <begin position="56"/>
        <end position="79"/>
    </location>
</feature>
<dbReference type="AlphaFoldDB" id="A0A0D2MVK3"/>
<keyword evidence="1" id="KW-0472">Membrane</keyword>
<name>A0A0D2MVK3_HYPSF</name>
<proteinExistence type="predicted"/>
<reference evidence="3" key="1">
    <citation type="submission" date="2014-04" db="EMBL/GenBank/DDBJ databases">
        <title>Evolutionary Origins and Diversification of the Mycorrhizal Mutualists.</title>
        <authorList>
            <consortium name="DOE Joint Genome Institute"/>
            <consortium name="Mycorrhizal Genomics Consortium"/>
            <person name="Kohler A."/>
            <person name="Kuo A."/>
            <person name="Nagy L.G."/>
            <person name="Floudas D."/>
            <person name="Copeland A."/>
            <person name="Barry K.W."/>
            <person name="Cichocki N."/>
            <person name="Veneault-Fourrey C."/>
            <person name="LaButti K."/>
            <person name="Lindquist E.A."/>
            <person name="Lipzen A."/>
            <person name="Lundell T."/>
            <person name="Morin E."/>
            <person name="Murat C."/>
            <person name="Riley R."/>
            <person name="Ohm R."/>
            <person name="Sun H."/>
            <person name="Tunlid A."/>
            <person name="Henrissat B."/>
            <person name="Grigoriev I.V."/>
            <person name="Hibbett D.S."/>
            <person name="Martin F."/>
        </authorList>
    </citation>
    <scope>NUCLEOTIDE SEQUENCE [LARGE SCALE GENOMIC DNA]</scope>
    <source>
        <strain evidence="3">FD-334 SS-4</strain>
    </source>
</reference>
<evidence type="ECO:0000313" key="2">
    <source>
        <dbReference type="EMBL" id="KJA28013.1"/>
    </source>
</evidence>
<organism evidence="2 3">
    <name type="scientific">Hypholoma sublateritium (strain FD-334 SS-4)</name>
    <dbReference type="NCBI Taxonomy" id="945553"/>
    <lineage>
        <taxon>Eukaryota</taxon>
        <taxon>Fungi</taxon>
        <taxon>Dikarya</taxon>
        <taxon>Basidiomycota</taxon>
        <taxon>Agaricomycotina</taxon>
        <taxon>Agaricomycetes</taxon>
        <taxon>Agaricomycetidae</taxon>
        <taxon>Agaricales</taxon>
        <taxon>Agaricineae</taxon>
        <taxon>Strophariaceae</taxon>
        <taxon>Hypholoma</taxon>
    </lineage>
</organism>
<dbReference type="Proteomes" id="UP000054270">
    <property type="component" value="Unassembled WGS sequence"/>
</dbReference>
<evidence type="ECO:0000256" key="1">
    <source>
        <dbReference type="SAM" id="Phobius"/>
    </source>
</evidence>
<gene>
    <name evidence="2" type="ORF">HYPSUDRAFT_794092</name>
</gene>
<keyword evidence="3" id="KW-1185">Reference proteome</keyword>
<protein>
    <submittedName>
        <fullName evidence="2">Uncharacterized protein</fullName>
    </submittedName>
</protein>